<keyword evidence="1" id="KW-1133">Transmembrane helix</keyword>
<proteinExistence type="predicted"/>
<feature type="transmembrane region" description="Helical" evidence="1">
    <location>
        <begin position="9"/>
        <end position="34"/>
    </location>
</feature>
<reference evidence="2 3" key="1">
    <citation type="submission" date="2013-10" db="EMBL/GenBank/DDBJ databases">
        <authorList>
            <consortium name="International Citrus Genome Consortium"/>
            <person name="Jenkins J."/>
            <person name="Schmutz J."/>
            <person name="Prochnik S."/>
            <person name="Rokhsar D."/>
            <person name="Gmitter F."/>
            <person name="Ollitrault P."/>
            <person name="Machado M."/>
            <person name="Talon M."/>
            <person name="Wincker P."/>
            <person name="Jaillon O."/>
            <person name="Morgante M."/>
        </authorList>
    </citation>
    <scope>NUCLEOTIDE SEQUENCE</scope>
    <source>
        <strain evidence="3">cv. Clemenules</strain>
    </source>
</reference>
<accession>V4UGG4</accession>
<evidence type="ECO:0000256" key="1">
    <source>
        <dbReference type="SAM" id="Phobius"/>
    </source>
</evidence>
<dbReference type="AlphaFoldDB" id="V4UGG4"/>
<name>V4UGG4_CITCL</name>
<evidence type="ECO:0000313" key="2">
    <source>
        <dbReference type="EMBL" id="ESR38434.1"/>
    </source>
</evidence>
<gene>
    <name evidence="2" type="ORF">CICLE_v10030336mg</name>
</gene>
<feature type="transmembrane region" description="Helical" evidence="1">
    <location>
        <begin position="40"/>
        <end position="66"/>
    </location>
</feature>
<keyword evidence="3" id="KW-1185">Reference proteome</keyword>
<dbReference type="KEGG" id="cic:CICLE_v10030336mg"/>
<dbReference type="EMBL" id="KI536978">
    <property type="protein sequence ID" value="ESR38434.1"/>
    <property type="molecule type" value="Genomic_DNA"/>
</dbReference>
<dbReference type="InParanoid" id="V4UGG4"/>
<dbReference type="Gramene" id="ESR38434">
    <property type="protein sequence ID" value="ESR38434"/>
    <property type="gene ID" value="CICLE_v10030336mg"/>
</dbReference>
<keyword evidence="1" id="KW-0472">Membrane</keyword>
<protein>
    <submittedName>
        <fullName evidence="2">Uncharacterized protein</fullName>
    </submittedName>
</protein>
<keyword evidence="1" id="KW-0812">Transmembrane</keyword>
<sequence length="68" mass="7866">MIHHHIHRLAFASGLFCLHVGLYFECFSVVSVTAYACCNFFFLSFFCFFHFAVFSFFINSLIVLIVEG</sequence>
<evidence type="ECO:0000313" key="3">
    <source>
        <dbReference type="Proteomes" id="UP000030687"/>
    </source>
</evidence>
<organism evidence="2 3">
    <name type="scientific">Citrus clementina</name>
    <name type="common">Clementine</name>
    <name type="synonym">Citrus deliciosa x Citrus sinensis</name>
    <dbReference type="NCBI Taxonomy" id="85681"/>
    <lineage>
        <taxon>Eukaryota</taxon>
        <taxon>Viridiplantae</taxon>
        <taxon>Streptophyta</taxon>
        <taxon>Embryophyta</taxon>
        <taxon>Tracheophyta</taxon>
        <taxon>Spermatophyta</taxon>
        <taxon>Magnoliopsida</taxon>
        <taxon>eudicotyledons</taxon>
        <taxon>Gunneridae</taxon>
        <taxon>Pentapetalae</taxon>
        <taxon>rosids</taxon>
        <taxon>malvids</taxon>
        <taxon>Sapindales</taxon>
        <taxon>Rutaceae</taxon>
        <taxon>Aurantioideae</taxon>
        <taxon>Citrus</taxon>
    </lineage>
</organism>
<dbReference type="Proteomes" id="UP000030687">
    <property type="component" value="Unassembled WGS sequence"/>
</dbReference>